<dbReference type="AlphaFoldDB" id="A0A1I6LLZ3"/>
<dbReference type="InterPro" id="IPR036388">
    <property type="entry name" value="WH-like_DNA-bd_sf"/>
</dbReference>
<proteinExistence type="predicted"/>
<name>A0A1I6LLZ3_9SPHN</name>
<keyword evidence="3" id="KW-0804">Transcription</keyword>
<reference evidence="5 6" key="1">
    <citation type="submission" date="2016-10" db="EMBL/GenBank/DDBJ databases">
        <authorList>
            <person name="de Groot N.N."/>
        </authorList>
    </citation>
    <scope>NUCLEOTIDE SEQUENCE [LARGE SCALE GENOMIC DNA]</scope>
    <source>
        <strain evidence="5 6">S5-249</strain>
    </source>
</reference>
<evidence type="ECO:0000256" key="3">
    <source>
        <dbReference type="ARBA" id="ARBA00023163"/>
    </source>
</evidence>
<keyword evidence="2 5" id="KW-0238">DNA-binding</keyword>
<dbReference type="InterPro" id="IPR000835">
    <property type="entry name" value="HTH_MarR-typ"/>
</dbReference>
<dbReference type="GO" id="GO:0003700">
    <property type="term" value="F:DNA-binding transcription factor activity"/>
    <property type="evidence" value="ECO:0007669"/>
    <property type="project" value="InterPro"/>
</dbReference>
<dbReference type="PROSITE" id="PS01117">
    <property type="entry name" value="HTH_MARR_1"/>
    <property type="match status" value="1"/>
</dbReference>
<gene>
    <name evidence="5" type="ORF">SAMN05192580_2937</name>
</gene>
<evidence type="ECO:0000259" key="4">
    <source>
        <dbReference type="Pfam" id="PF13463"/>
    </source>
</evidence>
<dbReference type="STRING" id="1166337.SAMN05192580_2937"/>
<evidence type="ECO:0000256" key="1">
    <source>
        <dbReference type="ARBA" id="ARBA00023015"/>
    </source>
</evidence>
<organism evidence="5 6">
    <name type="scientific">Sphingomonas jatrophae</name>
    <dbReference type="NCBI Taxonomy" id="1166337"/>
    <lineage>
        <taxon>Bacteria</taxon>
        <taxon>Pseudomonadati</taxon>
        <taxon>Pseudomonadota</taxon>
        <taxon>Alphaproteobacteria</taxon>
        <taxon>Sphingomonadales</taxon>
        <taxon>Sphingomonadaceae</taxon>
        <taxon>Sphingomonas</taxon>
    </lineage>
</organism>
<evidence type="ECO:0000313" key="5">
    <source>
        <dbReference type="EMBL" id="SFS04433.1"/>
    </source>
</evidence>
<dbReference type="Gene3D" id="1.10.10.10">
    <property type="entry name" value="Winged helix-like DNA-binding domain superfamily/Winged helix DNA-binding domain"/>
    <property type="match status" value="1"/>
</dbReference>
<keyword evidence="1" id="KW-0805">Transcription regulation</keyword>
<dbReference type="EMBL" id="FOZG01000002">
    <property type="protein sequence ID" value="SFS04433.1"/>
    <property type="molecule type" value="Genomic_DNA"/>
</dbReference>
<dbReference type="RefSeq" id="WP_207544602.1">
    <property type="nucleotide sequence ID" value="NZ_FOZG01000002.1"/>
</dbReference>
<feature type="domain" description="HTH marR-type" evidence="4">
    <location>
        <begin position="214"/>
        <end position="269"/>
    </location>
</feature>
<keyword evidence="6" id="KW-1185">Reference proteome</keyword>
<dbReference type="Pfam" id="PF13463">
    <property type="entry name" value="HTH_27"/>
    <property type="match status" value="1"/>
</dbReference>
<evidence type="ECO:0000313" key="6">
    <source>
        <dbReference type="Proteomes" id="UP000198824"/>
    </source>
</evidence>
<accession>A0A1I6LLZ3</accession>
<dbReference type="Proteomes" id="UP000198824">
    <property type="component" value="Unassembled WGS sequence"/>
</dbReference>
<dbReference type="InterPro" id="IPR036390">
    <property type="entry name" value="WH_DNA-bd_sf"/>
</dbReference>
<evidence type="ECO:0000256" key="2">
    <source>
        <dbReference type="ARBA" id="ARBA00023125"/>
    </source>
</evidence>
<sequence>MQGVTVQPTVLTIGGAALCTLVEAVEARTEGPVAPEAAADALLLRRPDAVLADLRGVSPSEALIDALAEVGGVVIVSRADLDEAGALAFPGGPRLLCDPEPTEIAGELALSLAALRGGVREEEDQAHAARLRRLSEEMARLARAISDISEEAPSRAPYVAAPAPPFRGSAPATPVQPAAIRAMIRARRQRDQVFGEGLFADPAWDMLLDLTAARMEGVRVSVSSLCIAAAVPSTTALRWIKLLADAELIVRDADPNDRRRVFVVLSPKGQEGMTACLAAAAKGGCLPM</sequence>
<dbReference type="InterPro" id="IPR023187">
    <property type="entry name" value="Tscrpt_reg_MarR-type_CS"/>
</dbReference>
<protein>
    <submittedName>
        <fullName evidence="5">Winged helix DNA-binding domain-containing protein</fullName>
    </submittedName>
</protein>
<dbReference type="GO" id="GO:0003677">
    <property type="term" value="F:DNA binding"/>
    <property type="evidence" value="ECO:0007669"/>
    <property type="project" value="UniProtKB-KW"/>
</dbReference>
<dbReference type="SUPFAM" id="SSF46785">
    <property type="entry name" value="Winged helix' DNA-binding domain"/>
    <property type="match status" value="1"/>
</dbReference>